<dbReference type="PATRIC" id="fig|1246995.3.peg.5660"/>
<gene>
    <name evidence="10" type="ORF">AFR_27930</name>
</gene>
<dbReference type="PROSITE" id="PS00107">
    <property type="entry name" value="PROTEIN_KINASE_ATP"/>
    <property type="match status" value="1"/>
</dbReference>
<evidence type="ECO:0000256" key="5">
    <source>
        <dbReference type="ARBA" id="ARBA00022777"/>
    </source>
</evidence>
<proteinExistence type="predicted"/>
<dbReference type="SUPFAM" id="SSF56112">
    <property type="entry name" value="Protein kinase-like (PK-like)"/>
    <property type="match status" value="1"/>
</dbReference>
<feature type="compositionally biased region" description="Low complexity" evidence="8">
    <location>
        <begin position="308"/>
        <end position="322"/>
    </location>
</feature>
<dbReference type="CDD" id="cd14014">
    <property type="entry name" value="STKc_PknB_like"/>
    <property type="match status" value="1"/>
</dbReference>
<dbReference type="InterPro" id="IPR000719">
    <property type="entry name" value="Prot_kinase_dom"/>
</dbReference>
<dbReference type="KEGG" id="afs:AFR_27930"/>
<dbReference type="InterPro" id="IPR017441">
    <property type="entry name" value="Protein_kinase_ATP_BS"/>
</dbReference>
<feature type="compositionally biased region" description="Low complexity" evidence="8">
    <location>
        <begin position="399"/>
        <end position="440"/>
    </location>
</feature>
<dbReference type="PANTHER" id="PTHR43289">
    <property type="entry name" value="MITOGEN-ACTIVATED PROTEIN KINASE KINASE KINASE 20-RELATED"/>
    <property type="match status" value="1"/>
</dbReference>
<dbReference type="Gene3D" id="1.10.510.10">
    <property type="entry name" value="Transferase(Phosphotransferase) domain 1"/>
    <property type="match status" value="1"/>
</dbReference>
<dbReference type="InterPro" id="IPR008271">
    <property type="entry name" value="Ser/Thr_kinase_AS"/>
</dbReference>
<dbReference type="EC" id="2.7.11.1" evidence="1"/>
<dbReference type="Proteomes" id="UP000017746">
    <property type="component" value="Chromosome"/>
</dbReference>
<dbReference type="InterPro" id="IPR011009">
    <property type="entry name" value="Kinase-like_dom_sf"/>
</dbReference>
<feature type="region of interest" description="Disordered" evidence="8">
    <location>
        <begin position="297"/>
        <end position="337"/>
    </location>
</feature>
<feature type="region of interest" description="Disordered" evidence="8">
    <location>
        <begin position="371"/>
        <end position="457"/>
    </location>
</feature>
<name>U5W499_9ACTN</name>
<dbReference type="PROSITE" id="PS00108">
    <property type="entry name" value="PROTEIN_KINASE_ST"/>
    <property type="match status" value="1"/>
</dbReference>
<protein>
    <recommendedName>
        <fullName evidence="1">non-specific serine/threonine protein kinase</fullName>
        <ecNumber evidence="1">2.7.11.1</ecNumber>
    </recommendedName>
</protein>
<dbReference type="EMBL" id="CP006272">
    <property type="protein sequence ID" value="AGZ43847.1"/>
    <property type="molecule type" value="Genomic_DNA"/>
</dbReference>
<keyword evidence="4 7" id="KW-0547">Nucleotide-binding</keyword>
<evidence type="ECO:0000259" key="9">
    <source>
        <dbReference type="PROSITE" id="PS50011"/>
    </source>
</evidence>
<evidence type="ECO:0000256" key="3">
    <source>
        <dbReference type="ARBA" id="ARBA00022679"/>
    </source>
</evidence>
<keyword evidence="6 7" id="KW-0067">ATP-binding</keyword>
<feature type="compositionally biased region" description="Pro residues" evidence="8">
    <location>
        <begin position="441"/>
        <end position="453"/>
    </location>
</feature>
<dbReference type="GO" id="GO:0004674">
    <property type="term" value="F:protein serine/threonine kinase activity"/>
    <property type="evidence" value="ECO:0007669"/>
    <property type="project" value="UniProtKB-KW"/>
</dbReference>
<dbReference type="SMART" id="SM00220">
    <property type="entry name" value="S_TKc"/>
    <property type="match status" value="1"/>
</dbReference>
<evidence type="ECO:0000256" key="1">
    <source>
        <dbReference type="ARBA" id="ARBA00012513"/>
    </source>
</evidence>
<organism evidence="10 11">
    <name type="scientific">Actinoplanes friuliensis DSM 7358</name>
    <dbReference type="NCBI Taxonomy" id="1246995"/>
    <lineage>
        <taxon>Bacteria</taxon>
        <taxon>Bacillati</taxon>
        <taxon>Actinomycetota</taxon>
        <taxon>Actinomycetes</taxon>
        <taxon>Micromonosporales</taxon>
        <taxon>Micromonosporaceae</taxon>
        <taxon>Actinoplanes</taxon>
    </lineage>
</organism>
<feature type="domain" description="Protein kinase" evidence="9">
    <location>
        <begin position="29"/>
        <end position="295"/>
    </location>
</feature>
<dbReference type="PROSITE" id="PS50011">
    <property type="entry name" value="PROTEIN_KINASE_DOM"/>
    <property type="match status" value="1"/>
</dbReference>
<dbReference type="AlphaFoldDB" id="U5W499"/>
<evidence type="ECO:0000256" key="2">
    <source>
        <dbReference type="ARBA" id="ARBA00022527"/>
    </source>
</evidence>
<accession>U5W499</accession>
<evidence type="ECO:0000313" key="11">
    <source>
        <dbReference type="Proteomes" id="UP000017746"/>
    </source>
</evidence>
<dbReference type="eggNOG" id="COG3170">
    <property type="taxonomic scope" value="Bacteria"/>
</dbReference>
<keyword evidence="2 10" id="KW-0723">Serine/threonine-protein kinase</keyword>
<reference evidence="10 11" key="1">
    <citation type="journal article" date="2014" name="J. Biotechnol.">
        <title>Complete genome sequence of the actinobacterium Actinoplanes friuliensis HAG 010964, producer of the lipopeptide antibiotic friulimycin.</title>
        <authorList>
            <person name="Ruckert C."/>
            <person name="Szczepanowski R."/>
            <person name="Albersmeier A."/>
            <person name="Goesmann A."/>
            <person name="Fischer N."/>
            <person name="Steinkamper A."/>
            <person name="Puhler A."/>
            <person name="Biener R."/>
            <person name="Schwartz D."/>
            <person name="Kalinowski J."/>
        </authorList>
    </citation>
    <scope>NUCLEOTIDE SEQUENCE [LARGE SCALE GENOMIC DNA]</scope>
    <source>
        <strain evidence="10 11">DSM 7358</strain>
    </source>
</reference>
<dbReference type="PANTHER" id="PTHR43289:SF6">
    <property type="entry name" value="SERINE_THREONINE-PROTEIN KINASE NEKL-3"/>
    <property type="match status" value="1"/>
</dbReference>
<dbReference type="GO" id="GO:0005524">
    <property type="term" value="F:ATP binding"/>
    <property type="evidence" value="ECO:0007669"/>
    <property type="project" value="UniProtKB-UniRule"/>
</dbReference>
<keyword evidence="3" id="KW-0808">Transferase</keyword>
<evidence type="ECO:0000256" key="6">
    <source>
        <dbReference type="ARBA" id="ARBA00022840"/>
    </source>
</evidence>
<sequence>MQPDSSLNGTGLDEPATVDLSGRCVGNSYILICPVGQGATGTVWRGIERTSGEQVAVKLLHEGLLRQPKLVTRFVQERTILMLVKHENIVGVRDLFSAGESLGLVMDFVAGGSLRERLRSDGTLAPGEAARLLAQVAAALAEAHALGVVHRDVKPDNILLQAGDTRADVRLTDFGIARVIDAAGLTTPHSIIGTPHYMAPEVITGGDACAAADVYALGVVLYELVAGRTPYAGEPLAVLRRHLDDEPDRPAGMPDRIWSVIESCLDKDPAGRPAAGDLATVLRDLARILASEPALPPPLDHADETVLTPAVRATPPRAPEGGPARRRRPPNSPRSWVWGRRNGMIVALVAGAALIAGIGGYQAFQQRDAGSVRTDAGPAPAQGLGTGGGAAVLPTPLTSGSAPPAGAAPQSGAGALGAATPTTTRAGGRSAPPRAVAPSAPLVPKPGVTPPAPGKVEGEAEYGPYQCADTNSWSLGHPVLAKPCYAFGDAVRIIGNMEATPGIQVDITMSVRDAGTQAVAAGPYTCKGLMFTDLAMEHVCGPFEVNIPHGDTYYVEESWEYTGRDLIPSGTAKSPEFTW</sequence>
<feature type="binding site" evidence="7">
    <location>
        <position position="58"/>
    </location>
    <ligand>
        <name>ATP</name>
        <dbReference type="ChEBI" id="CHEBI:30616"/>
    </ligand>
</feature>
<dbReference type="HOGENOM" id="CLU_470639_0_0_11"/>
<dbReference type="STRING" id="1246995.AFR_27930"/>
<evidence type="ECO:0000313" key="10">
    <source>
        <dbReference type="EMBL" id="AGZ43847.1"/>
    </source>
</evidence>
<evidence type="ECO:0000256" key="7">
    <source>
        <dbReference type="PROSITE-ProRule" id="PRU10141"/>
    </source>
</evidence>
<evidence type="ECO:0000256" key="4">
    <source>
        <dbReference type="ARBA" id="ARBA00022741"/>
    </source>
</evidence>
<keyword evidence="5 10" id="KW-0418">Kinase</keyword>
<evidence type="ECO:0000256" key="8">
    <source>
        <dbReference type="SAM" id="MobiDB-lite"/>
    </source>
</evidence>
<keyword evidence="11" id="KW-1185">Reference proteome</keyword>
<dbReference type="Pfam" id="PF00069">
    <property type="entry name" value="Pkinase"/>
    <property type="match status" value="1"/>
</dbReference>
<dbReference type="eggNOG" id="COG0515">
    <property type="taxonomic scope" value="Bacteria"/>
</dbReference>